<proteinExistence type="predicted"/>
<evidence type="ECO:0000256" key="3">
    <source>
        <dbReference type="ARBA" id="ARBA00023163"/>
    </source>
</evidence>
<dbReference type="InterPro" id="IPR029441">
    <property type="entry name" value="Cass2"/>
</dbReference>
<dbReference type="InterPro" id="IPR018062">
    <property type="entry name" value="HTH_AraC-typ_CS"/>
</dbReference>
<name>A0ABS6E703_9FIRM</name>
<dbReference type="SMART" id="SM00342">
    <property type="entry name" value="HTH_ARAC"/>
    <property type="match status" value="1"/>
</dbReference>
<dbReference type="RefSeq" id="WP_216519985.1">
    <property type="nucleotide sequence ID" value="NZ_JAHLPM010000009.1"/>
</dbReference>
<sequence length="299" mass="35114">MDYLFLIQKSIDYIDENIKEDINPEILANISGFSKYHFYKIFNIYIGMPVMEYVVKRKLQYALYDISKGQKIIDIAMDYGFETHAGFTKAFKKTFNYPPSIYRLHAPTGIPPKIDLFKLREIKTGGIVMQPKIIEKDSFKIAGYGFKTTMKNSKHTRDIPVFWNECGIEGCEAKLYKLLNPPKHGEYGICVNVDMETDEYFYVFGVEVLNFNNIPEDMYRLEVPAATYAVFTTPPVEDNDFVSSIQGTWKYILEEWFPNSDYKIDDTNLDFEFYDERCHPWEYDKVVMDIYVPIIKNRL</sequence>
<evidence type="ECO:0000313" key="6">
    <source>
        <dbReference type="Proteomes" id="UP000749471"/>
    </source>
</evidence>
<dbReference type="Pfam" id="PF14526">
    <property type="entry name" value="Cass2"/>
    <property type="match status" value="1"/>
</dbReference>
<dbReference type="InterPro" id="IPR018060">
    <property type="entry name" value="HTH_AraC"/>
</dbReference>
<protein>
    <submittedName>
        <fullName evidence="5">AraC family transcriptional regulator</fullName>
    </submittedName>
</protein>
<evidence type="ECO:0000259" key="4">
    <source>
        <dbReference type="PROSITE" id="PS01124"/>
    </source>
</evidence>
<comment type="caution">
    <text evidence="5">The sequence shown here is derived from an EMBL/GenBank/DDBJ whole genome shotgun (WGS) entry which is preliminary data.</text>
</comment>
<dbReference type="InterPro" id="IPR050959">
    <property type="entry name" value="MarA-like"/>
</dbReference>
<evidence type="ECO:0000256" key="1">
    <source>
        <dbReference type="ARBA" id="ARBA00023015"/>
    </source>
</evidence>
<dbReference type="Pfam" id="PF12833">
    <property type="entry name" value="HTH_18"/>
    <property type="match status" value="1"/>
</dbReference>
<reference evidence="5 6" key="1">
    <citation type="submission" date="2021-06" db="EMBL/GenBank/DDBJ databases">
        <authorList>
            <person name="Sun Q."/>
            <person name="Li D."/>
        </authorList>
    </citation>
    <scope>NUCLEOTIDE SEQUENCE [LARGE SCALE GENOMIC DNA]</scope>
    <source>
        <strain evidence="5 6">MSJ-40</strain>
    </source>
</reference>
<keyword evidence="1" id="KW-0805">Transcription regulation</keyword>
<dbReference type="PANTHER" id="PTHR47504:SF5">
    <property type="entry name" value="RIGHT ORIGIN-BINDING PROTEIN"/>
    <property type="match status" value="1"/>
</dbReference>
<keyword evidence="6" id="KW-1185">Reference proteome</keyword>
<dbReference type="PROSITE" id="PS01124">
    <property type="entry name" value="HTH_ARAC_FAMILY_2"/>
    <property type="match status" value="1"/>
</dbReference>
<accession>A0ABS6E703</accession>
<dbReference type="PROSITE" id="PS00041">
    <property type="entry name" value="HTH_ARAC_FAMILY_1"/>
    <property type="match status" value="1"/>
</dbReference>
<feature type="domain" description="HTH araC/xylS-type" evidence="4">
    <location>
        <begin position="8"/>
        <end position="105"/>
    </location>
</feature>
<evidence type="ECO:0000256" key="2">
    <source>
        <dbReference type="ARBA" id="ARBA00023125"/>
    </source>
</evidence>
<dbReference type="InterPro" id="IPR010499">
    <property type="entry name" value="AraC_E-bd"/>
</dbReference>
<dbReference type="EMBL" id="JAHLPM010000009">
    <property type="protein sequence ID" value="MBU5438695.1"/>
    <property type="molecule type" value="Genomic_DNA"/>
</dbReference>
<keyword evidence="2" id="KW-0238">DNA-binding</keyword>
<evidence type="ECO:0000313" key="5">
    <source>
        <dbReference type="EMBL" id="MBU5438695.1"/>
    </source>
</evidence>
<dbReference type="SMART" id="SM00871">
    <property type="entry name" value="AraC_E_bind"/>
    <property type="match status" value="1"/>
</dbReference>
<organism evidence="5 6">
    <name type="scientific">Tissierella simiarum</name>
    <dbReference type="NCBI Taxonomy" id="2841534"/>
    <lineage>
        <taxon>Bacteria</taxon>
        <taxon>Bacillati</taxon>
        <taxon>Bacillota</taxon>
        <taxon>Tissierellia</taxon>
        <taxon>Tissierellales</taxon>
        <taxon>Tissierellaceae</taxon>
        <taxon>Tissierella</taxon>
    </lineage>
</organism>
<keyword evidence="3" id="KW-0804">Transcription</keyword>
<dbReference type="PANTHER" id="PTHR47504">
    <property type="entry name" value="RIGHT ORIGIN-BINDING PROTEIN"/>
    <property type="match status" value="1"/>
</dbReference>
<gene>
    <name evidence="5" type="ORF">KQI42_11775</name>
</gene>
<dbReference type="Proteomes" id="UP000749471">
    <property type="component" value="Unassembled WGS sequence"/>
</dbReference>